<sequence>MELSAVSLEWLVQGGGRELMFFASAGILLMGLDDLFFDLMWLGGRSAAGARRDDAAGPPLDGPFAIFVPAWDEARVLGPTLEAMLAAWGGQDYRVYVGCYPNDAVTLFSVSPLIARDRRLRLVISSEEGPTTKGDNLNRLWAAVGEDERAEGMRYAAIVLHDAEDRVHPDELALYRHHLRGRAMVQIPVVPDVASGRQWVAAHYGDEFAEAHGKELALRSRLGLPLPSAGVGCAMTRSALALLAIERGGHPFRADSLTEDYEVGMLIGAYGLDAAFVDIRNAMDDRIVSRGGFPETFEAAIRQKARWITGIALAGWDHLGWPGSRVGRPEASRLGGWLARWMLWRDRRAPLAAIILLAAYAGCVLVALGWAGEALLGWRPAEIGPAMRAILIINAALLLWRLAMRMYFAGRWYGARQALLSVPRAFVSNIVAILAARRAIVLYLQMLRSGAVIWDKTDHHIGEAVALTVRSGRGE</sequence>
<dbReference type="NCBIfam" id="NF011307">
    <property type="entry name" value="PRK14716.1-5"/>
    <property type="match status" value="1"/>
</dbReference>
<evidence type="ECO:0000313" key="2">
    <source>
        <dbReference type="EMBL" id="GAA0866311.1"/>
    </source>
</evidence>
<comment type="caution">
    <text evidence="2">The sequence shown here is derived from an EMBL/GenBank/DDBJ whole genome shotgun (WGS) entry which is preliminary data.</text>
</comment>
<feature type="transmembrane region" description="Helical" evidence="1">
    <location>
        <begin position="425"/>
        <end position="446"/>
    </location>
</feature>
<keyword evidence="1" id="KW-1133">Transmembrane helix</keyword>
<keyword evidence="1" id="KW-0472">Membrane</keyword>
<dbReference type="Pfam" id="PF13641">
    <property type="entry name" value="Glyco_tranf_2_3"/>
    <property type="match status" value="1"/>
</dbReference>
<feature type="transmembrane region" description="Helical" evidence="1">
    <location>
        <begin position="383"/>
        <end position="404"/>
    </location>
</feature>
<keyword evidence="1" id="KW-0812">Transmembrane</keyword>
<dbReference type="SUPFAM" id="SSF53448">
    <property type="entry name" value="Nucleotide-diphospho-sugar transferases"/>
    <property type="match status" value="1"/>
</dbReference>
<evidence type="ECO:0008006" key="4">
    <source>
        <dbReference type="Google" id="ProtNLM"/>
    </source>
</evidence>
<dbReference type="Gene3D" id="3.90.550.10">
    <property type="entry name" value="Spore Coat Polysaccharide Biosynthesis Protein SpsA, Chain A"/>
    <property type="match status" value="1"/>
</dbReference>
<keyword evidence="3" id="KW-1185">Reference proteome</keyword>
<accession>A0ABN1MAE4</accession>
<dbReference type="InterPro" id="IPR029044">
    <property type="entry name" value="Nucleotide-diphossugar_trans"/>
</dbReference>
<dbReference type="EMBL" id="BAAAFE010000009">
    <property type="protein sequence ID" value="GAA0866311.1"/>
    <property type="molecule type" value="Genomic_DNA"/>
</dbReference>
<gene>
    <name evidence="2" type="ORF">GCM10009115_28520</name>
</gene>
<evidence type="ECO:0000256" key="1">
    <source>
        <dbReference type="SAM" id="Phobius"/>
    </source>
</evidence>
<proteinExistence type="predicted"/>
<evidence type="ECO:0000313" key="3">
    <source>
        <dbReference type="Proteomes" id="UP001500738"/>
    </source>
</evidence>
<protein>
    <recommendedName>
        <fullName evidence="4">Adsorption protein B</fullName>
    </recommendedName>
</protein>
<feature type="transmembrane region" description="Helical" evidence="1">
    <location>
        <begin position="349"/>
        <end position="371"/>
    </location>
</feature>
<name>A0ABN1MAE4_9SPHN</name>
<organism evidence="2 3">
    <name type="scientific">Sphingopyxis soli</name>
    <dbReference type="NCBI Taxonomy" id="592051"/>
    <lineage>
        <taxon>Bacteria</taxon>
        <taxon>Pseudomonadati</taxon>
        <taxon>Pseudomonadota</taxon>
        <taxon>Alphaproteobacteria</taxon>
        <taxon>Sphingomonadales</taxon>
        <taxon>Sphingomonadaceae</taxon>
        <taxon>Sphingopyxis</taxon>
    </lineage>
</organism>
<dbReference type="RefSeq" id="WP_215349035.1">
    <property type="nucleotide sequence ID" value="NZ_BAAAFE010000009.1"/>
</dbReference>
<reference evidence="3" key="1">
    <citation type="journal article" date="2019" name="Int. J. Syst. Evol. Microbiol.">
        <title>The Global Catalogue of Microorganisms (GCM) 10K type strain sequencing project: providing services to taxonomists for standard genome sequencing and annotation.</title>
        <authorList>
            <consortium name="The Broad Institute Genomics Platform"/>
            <consortium name="The Broad Institute Genome Sequencing Center for Infectious Disease"/>
            <person name="Wu L."/>
            <person name="Ma J."/>
        </authorList>
    </citation>
    <scope>NUCLEOTIDE SEQUENCE [LARGE SCALE GENOMIC DNA]</scope>
    <source>
        <strain evidence="3">JCM 15910</strain>
    </source>
</reference>
<feature type="transmembrane region" description="Helical" evidence="1">
    <location>
        <begin position="20"/>
        <end position="42"/>
    </location>
</feature>
<dbReference type="Proteomes" id="UP001500738">
    <property type="component" value="Unassembled WGS sequence"/>
</dbReference>